<evidence type="ECO:0000313" key="3">
    <source>
        <dbReference type="EMBL" id="GAP37008.1"/>
    </source>
</evidence>
<dbReference type="InterPro" id="IPR050879">
    <property type="entry name" value="Acyltransferase_3"/>
</dbReference>
<proteinExistence type="predicted"/>
<gene>
    <name evidence="3" type="ORF">ISF6_2863</name>
</gene>
<evidence type="ECO:0000256" key="1">
    <source>
        <dbReference type="SAM" id="Phobius"/>
    </source>
</evidence>
<name>A0A0K8P320_PISS1</name>
<keyword evidence="1" id="KW-0812">Transmembrane</keyword>
<feature type="transmembrane region" description="Helical" evidence="1">
    <location>
        <begin position="12"/>
        <end position="30"/>
    </location>
</feature>
<reference evidence="4" key="1">
    <citation type="submission" date="2015-07" db="EMBL/GenBank/DDBJ databases">
        <title>Discovery of a poly(ethylene terephthalate assimilation.</title>
        <authorList>
            <person name="Yoshida S."/>
            <person name="Hiraga K."/>
            <person name="Takehana T."/>
            <person name="Taniguchi I."/>
            <person name="Yamaji H."/>
            <person name="Maeda Y."/>
            <person name="Toyohara K."/>
            <person name="Miyamoto K."/>
            <person name="Kimura Y."/>
            <person name="Oda K."/>
        </authorList>
    </citation>
    <scope>NUCLEOTIDE SEQUENCE [LARGE SCALE GENOMIC DNA]</scope>
    <source>
        <strain evidence="4">NBRC 110686 / TISTR 2288 / 201-F6</strain>
    </source>
</reference>
<reference evidence="3 4" key="2">
    <citation type="journal article" date="2016" name="Science">
        <title>A bacterium that degrades and assimilates poly(ethylene terephthalate).</title>
        <authorList>
            <person name="Yoshida S."/>
            <person name="Hiraga K."/>
            <person name="Takehana T."/>
            <person name="Taniguchi I."/>
            <person name="Yamaji H."/>
            <person name="Maeda Y."/>
            <person name="Toyohara K."/>
            <person name="Miyamoto K."/>
            <person name="Kimura Y."/>
            <person name="Oda K."/>
        </authorList>
    </citation>
    <scope>NUCLEOTIDE SEQUENCE [LARGE SCALE GENOMIC DNA]</scope>
    <source>
        <strain evidence="4">NBRC 110686 / TISTR 2288 / 201-F6</strain>
    </source>
</reference>
<dbReference type="PANTHER" id="PTHR23028:SF53">
    <property type="entry name" value="ACYL_TRANSF_3 DOMAIN-CONTAINING PROTEIN"/>
    <property type="match status" value="1"/>
</dbReference>
<dbReference type="EMBL" id="BBYR01000040">
    <property type="protein sequence ID" value="GAP37008.1"/>
    <property type="molecule type" value="Genomic_DNA"/>
</dbReference>
<feature type="transmembrane region" description="Helical" evidence="1">
    <location>
        <begin position="80"/>
        <end position="99"/>
    </location>
</feature>
<keyword evidence="1" id="KW-0472">Membrane</keyword>
<sequence length="395" mass="41180">MLATLAYDRQRAFPGPAALLPTLGTALVLLAARPGGWVARGLSIRPLVALGLVSYGAYLWHQPLLALQRYASEAPPSVGARAGALLLALACAAASWRLLEAPLRRAQGRSPGRFWRGLLAAALLVGGLAVLLWHSGGWPMRWSEPQRQVLALGERPYAEAYREGHCFLRADQPPAAHAAGCPDAAVDGGLAVWGDSHAAALAAGLRGLAGTGPLRQYTASGCPPLAEAATGLPPNCRAFSHAVGEALRRRPPARLLLHARWSDHAGAVDEAARPAALRALQAALPGTRILLLGPVPRWYPTLPLHLARGPEPWTAATEGPDAGAAADGPLERRLAGQAAAAGVDYRSLRALACPAGPCRQVVGAPGQEAPLVWDEAHLTPEGAAWLARALVPTLP</sequence>
<dbReference type="PANTHER" id="PTHR23028">
    <property type="entry name" value="ACETYLTRANSFERASE"/>
    <property type="match status" value="1"/>
</dbReference>
<organism evidence="3 4">
    <name type="scientific">Piscinibacter sakaiensis</name>
    <name type="common">Ideonella sakaiensis</name>
    <dbReference type="NCBI Taxonomy" id="1547922"/>
    <lineage>
        <taxon>Bacteria</taxon>
        <taxon>Pseudomonadati</taxon>
        <taxon>Pseudomonadota</taxon>
        <taxon>Betaproteobacteria</taxon>
        <taxon>Burkholderiales</taxon>
        <taxon>Sphaerotilaceae</taxon>
        <taxon>Piscinibacter</taxon>
    </lineage>
</organism>
<dbReference type="SUPFAM" id="SSF52266">
    <property type="entry name" value="SGNH hydrolase"/>
    <property type="match status" value="1"/>
</dbReference>
<feature type="transmembrane region" description="Helical" evidence="1">
    <location>
        <begin position="119"/>
        <end position="138"/>
    </location>
</feature>
<dbReference type="RefSeq" id="WP_054020967.1">
    <property type="nucleotide sequence ID" value="NZ_BBYR01000040.1"/>
</dbReference>
<dbReference type="GO" id="GO:0016020">
    <property type="term" value="C:membrane"/>
    <property type="evidence" value="ECO:0007669"/>
    <property type="project" value="TreeGrafter"/>
</dbReference>
<accession>A0A0K8P320</accession>
<dbReference type="AlphaFoldDB" id="A0A0K8P320"/>
<dbReference type="InterPro" id="IPR043968">
    <property type="entry name" value="SGNH"/>
</dbReference>
<dbReference type="Pfam" id="PF19040">
    <property type="entry name" value="SGNH"/>
    <property type="match status" value="1"/>
</dbReference>
<dbReference type="STRING" id="1547922.ISF6_2863"/>
<comment type="caution">
    <text evidence="3">The sequence shown here is derived from an EMBL/GenBank/DDBJ whole genome shotgun (WGS) entry which is preliminary data.</text>
</comment>
<protein>
    <submittedName>
        <fullName evidence="3">Acyltransferase 3</fullName>
    </submittedName>
</protein>
<keyword evidence="1" id="KW-1133">Transmembrane helix</keyword>
<dbReference type="Proteomes" id="UP000037660">
    <property type="component" value="Unassembled WGS sequence"/>
</dbReference>
<keyword evidence="3" id="KW-0012">Acyltransferase</keyword>
<evidence type="ECO:0000313" key="4">
    <source>
        <dbReference type="Proteomes" id="UP000037660"/>
    </source>
</evidence>
<keyword evidence="3" id="KW-0808">Transferase</keyword>
<dbReference type="GO" id="GO:0009103">
    <property type="term" value="P:lipopolysaccharide biosynthetic process"/>
    <property type="evidence" value="ECO:0007669"/>
    <property type="project" value="TreeGrafter"/>
</dbReference>
<feature type="transmembrane region" description="Helical" evidence="1">
    <location>
        <begin position="42"/>
        <end position="60"/>
    </location>
</feature>
<dbReference type="OrthoDB" id="9814807at2"/>
<dbReference type="GO" id="GO:0016746">
    <property type="term" value="F:acyltransferase activity"/>
    <property type="evidence" value="ECO:0007669"/>
    <property type="project" value="UniProtKB-KW"/>
</dbReference>
<feature type="domain" description="SGNH" evidence="2">
    <location>
        <begin position="179"/>
        <end position="391"/>
    </location>
</feature>
<keyword evidence="4" id="KW-1185">Reference proteome</keyword>
<evidence type="ECO:0000259" key="2">
    <source>
        <dbReference type="Pfam" id="PF19040"/>
    </source>
</evidence>